<evidence type="ECO:0000256" key="2">
    <source>
        <dbReference type="SAM" id="SignalP"/>
    </source>
</evidence>
<dbReference type="EMBL" id="BLBC01000003">
    <property type="protein sequence ID" value="GET44844.1"/>
    <property type="molecule type" value="Genomic_DNA"/>
</dbReference>
<proteinExistence type="predicted"/>
<feature type="signal peptide" evidence="2">
    <location>
        <begin position="1"/>
        <end position="22"/>
    </location>
</feature>
<evidence type="ECO:0000256" key="1">
    <source>
        <dbReference type="ARBA" id="ARBA00022729"/>
    </source>
</evidence>
<dbReference type="InterPro" id="IPR027385">
    <property type="entry name" value="Beta-barrel_OMP"/>
</dbReference>
<comment type="caution">
    <text evidence="4">The sequence shown here is derived from an EMBL/GenBank/DDBJ whole genome shotgun (WGS) entry which is preliminary data.</text>
</comment>
<sequence>MKKTILTFSVIFALLISANAFSQVNFGVKAGANLGKIDGVAYKDQFKLGYQLGGFVSVGFSEKFALQGEILFDQTNTSLRDSYASIWNDKFDKGKKLNYLNVPILLKYNQKGFISLLAGPQFSVLTNRDDNLWQNGEKLFKGSDFSFLAGAEINLSPFFIYGRYVWGFYDISDFLKEKAKTQQIQVGVGLKF</sequence>
<dbReference type="Proteomes" id="UP000398217">
    <property type="component" value="Unassembled WGS sequence"/>
</dbReference>
<gene>
    <name evidence="4" type="ORF">RCZ01_01460</name>
</gene>
<dbReference type="RefSeq" id="WP_155283560.1">
    <property type="nucleotide sequence ID" value="NZ_BLBC01000003.1"/>
</dbReference>
<dbReference type="OrthoDB" id="947434at2"/>
<feature type="chain" id="PRO_5024350726" description="Outer membrane protein beta-barrel domain-containing protein" evidence="2">
    <location>
        <begin position="23"/>
        <end position="192"/>
    </location>
</feature>
<evidence type="ECO:0000259" key="3">
    <source>
        <dbReference type="Pfam" id="PF13505"/>
    </source>
</evidence>
<dbReference type="Pfam" id="PF13505">
    <property type="entry name" value="OMP_b-brl"/>
    <property type="match status" value="1"/>
</dbReference>
<dbReference type="AlphaFoldDB" id="A0A5M4B5G8"/>
<reference evidence="5" key="1">
    <citation type="journal article" date="2020" name="Int. J. Syst. Evol. Microbiol.">
        <title>Capnocytophaga felis sp. nov. isolated from the feline oral cavity.</title>
        <authorList>
            <person name="Suzuki M."/>
            <person name="Umeda K."/>
            <person name="Kimura M."/>
            <person name="Imaoka K."/>
            <person name="Morikawa S."/>
            <person name="Maeda K."/>
        </authorList>
    </citation>
    <scope>NUCLEOTIDE SEQUENCE [LARGE SCALE GENOMIC DNA]</scope>
    <source>
        <strain evidence="5">KC07070</strain>
    </source>
</reference>
<protein>
    <recommendedName>
        <fullName evidence="3">Outer membrane protein beta-barrel domain-containing protein</fullName>
    </recommendedName>
</protein>
<keyword evidence="1 2" id="KW-0732">Signal</keyword>
<evidence type="ECO:0000313" key="4">
    <source>
        <dbReference type="EMBL" id="GET44844.1"/>
    </source>
</evidence>
<keyword evidence="5" id="KW-1185">Reference proteome</keyword>
<organism evidence="4 5">
    <name type="scientific">Capnocytophaga felis</name>
    <dbReference type="NCBI Taxonomy" id="2267611"/>
    <lineage>
        <taxon>Bacteria</taxon>
        <taxon>Pseudomonadati</taxon>
        <taxon>Bacteroidota</taxon>
        <taxon>Flavobacteriia</taxon>
        <taxon>Flavobacteriales</taxon>
        <taxon>Flavobacteriaceae</taxon>
        <taxon>Capnocytophaga</taxon>
    </lineage>
</organism>
<evidence type="ECO:0000313" key="5">
    <source>
        <dbReference type="Proteomes" id="UP000398217"/>
    </source>
</evidence>
<name>A0A5M4B5G8_9FLAO</name>
<feature type="domain" description="Outer membrane protein beta-barrel" evidence="3">
    <location>
        <begin position="9"/>
        <end position="192"/>
    </location>
</feature>
<accession>A0A5M4B5G8</accession>